<dbReference type="AlphaFoldDB" id="A0A1G9MUW2"/>
<dbReference type="GO" id="GO:0005829">
    <property type="term" value="C:cytosol"/>
    <property type="evidence" value="ECO:0007669"/>
    <property type="project" value="TreeGrafter"/>
</dbReference>
<dbReference type="Proteomes" id="UP000198510">
    <property type="component" value="Unassembled WGS sequence"/>
</dbReference>
<name>A0A1G9MUW2_9BACT</name>
<keyword evidence="2 3" id="KW-0808">Transferase</keyword>
<dbReference type="PANTHER" id="PTHR30160">
    <property type="entry name" value="TETRAACYLDISACCHARIDE 4'-KINASE-RELATED"/>
    <property type="match status" value="1"/>
</dbReference>
<proteinExistence type="predicted"/>
<sequence>MQKILIIQTAFLGDVVLATGLVEKLRTHYPNATLDFMLRRGNEGLLVGHPYLRRLWIWDKKREKYRGLWRLLWQLRQERYDLVINLQRFASSGWVTALSGAERTVGFAKNPFSRFFSARFPHQIGDGTHETARNHQLIADLTDAQPARPRLYPSADDFARVRAYQQATYVCIAPASVWFTKQFPAEQWVRLLDALPPETRVYLIGAPGDHALAESIRSASEHPQALNLCGEFSLLQSAALMAGAQQNYVNDSGPMHLASAMNAPTRAVFCSTVPAFGFGPLSDDSAVVEVQEPLACRPCGLHGYRQCPQGHFRCAHDIRIEQFFAK</sequence>
<keyword evidence="4" id="KW-1185">Reference proteome</keyword>
<evidence type="ECO:0000256" key="1">
    <source>
        <dbReference type="ARBA" id="ARBA00022676"/>
    </source>
</evidence>
<dbReference type="InterPro" id="IPR002201">
    <property type="entry name" value="Glyco_trans_9"/>
</dbReference>
<dbReference type="InterPro" id="IPR051199">
    <property type="entry name" value="LPS_LOS_Heptosyltrfase"/>
</dbReference>
<evidence type="ECO:0000256" key="2">
    <source>
        <dbReference type="ARBA" id="ARBA00022679"/>
    </source>
</evidence>
<dbReference type="GO" id="GO:0008713">
    <property type="term" value="F:ADP-heptose-lipopolysaccharide heptosyltransferase activity"/>
    <property type="evidence" value="ECO:0007669"/>
    <property type="project" value="TreeGrafter"/>
</dbReference>
<dbReference type="SUPFAM" id="SSF53756">
    <property type="entry name" value="UDP-Glycosyltransferase/glycogen phosphorylase"/>
    <property type="match status" value="1"/>
</dbReference>
<dbReference type="PANTHER" id="PTHR30160:SF1">
    <property type="entry name" value="LIPOPOLYSACCHARIDE 1,2-N-ACETYLGLUCOSAMINETRANSFERASE-RELATED"/>
    <property type="match status" value="1"/>
</dbReference>
<dbReference type="Pfam" id="PF01075">
    <property type="entry name" value="Glyco_transf_9"/>
    <property type="match status" value="1"/>
</dbReference>
<evidence type="ECO:0000313" key="3">
    <source>
        <dbReference type="EMBL" id="SDL77791.1"/>
    </source>
</evidence>
<reference evidence="3 4" key="1">
    <citation type="submission" date="2016-10" db="EMBL/GenBank/DDBJ databases">
        <authorList>
            <person name="de Groot N.N."/>
        </authorList>
    </citation>
    <scope>NUCLEOTIDE SEQUENCE [LARGE SCALE GENOMIC DNA]</scope>
    <source>
        <strain evidence="3 4">DSM 25186</strain>
    </source>
</reference>
<dbReference type="CDD" id="cd03789">
    <property type="entry name" value="GT9_LPS_heptosyltransferase"/>
    <property type="match status" value="1"/>
</dbReference>
<dbReference type="GO" id="GO:0009244">
    <property type="term" value="P:lipopolysaccharide core region biosynthetic process"/>
    <property type="evidence" value="ECO:0007669"/>
    <property type="project" value="TreeGrafter"/>
</dbReference>
<gene>
    <name evidence="3" type="ORF">SAMN05421823_10889</name>
</gene>
<accession>A0A1G9MUW2</accession>
<protein>
    <submittedName>
        <fullName evidence="3">Heptosyltransferase-2</fullName>
    </submittedName>
</protein>
<evidence type="ECO:0000313" key="4">
    <source>
        <dbReference type="Proteomes" id="UP000198510"/>
    </source>
</evidence>
<organism evidence="3 4">
    <name type="scientific">Catalinimonas alkaloidigena</name>
    <dbReference type="NCBI Taxonomy" id="1075417"/>
    <lineage>
        <taxon>Bacteria</taxon>
        <taxon>Pseudomonadati</taxon>
        <taxon>Bacteroidota</taxon>
        <taxon>Cytophagia</taxon>
        <taxon>Cytophagales</taxon>
        <taxon>Catalimonadaceae</taxon>
        <taxon>Catalinimonas</taxon>
    </lineage>
</organism>
<dbReference type="EMBL" id="FNFO01000008">
    <property type="protein sequence ID" value="SDL77791.1"/>
    <property type="molecule type" value="Genomic_DNA"/>
</dbReference>
<dbReference type="Gene3D" id="3.40.50.2000">
    <property type="entry name" value="Glycogen Phosphorylase B"/>
    <property type="match status" value="2"/>
</dbReference>
<dbReference type="OrthoDB" id="9768048at2"/>
<dbReference type="RefSeq" id="WP_089684919.1">
    <property type="nucleotide sequence ID" value="NZ_FNFO01000008.1"/>
</dbReference>
<keyword evidence="1" id="KW-0328">Glycosyltransferase</keyword>
<dbReference type="STRING" id="1075417.SAMN05421823_10889"/>